<dbReference type="InterPro" id="IPR010753">
    <property type="entry name" value="DUF1330"/>
</dbReference>
<proteinExistence type="predicted"/>
<dbReference type="InterPro" id="IPR011008">
    <property type="entry name" value="Dimeric_a/b-barrel"/>
</dbReference>
<dbReference type="RefSeq" id="WP_084257928.1">
    <property type="nucleotide sequence ID" value="NZ_FWWV01000057.1"/>
</dbReference>
<dbReference type="EMBL" id="FWWV01000057">
    <property type="protein sequence ID" value="SMB89179.1"/>
    <property type="molecule type" value="Genomic_DNA"/>
</dbReference>
<evidence type="ECO:0000313" key="3">
    <source>
        <dbReference type="Proteomes" id="UP000192408"/>
    </source>
</evidence>
<evidence type="ECO:0000313" key="2">
    <source>
        <dbReference type="EMBL" id="SMB89179.1"/>
    </source>
</evidence>
<name>A0A1W1V6Y3_9PAST</name>
<dbReference type="AlphaFoldDB" id="A0A1W1V6Y3"/>
<feature type="domain" description="DUF1330" evidence="1">
    <location>
        <begin position="2"/>
        <end position="95"/>
    </location>
</feature>
<dbReference type="Gene3D" id="3.30.70.100">
    <property type="match status" value="1"/>
</dbReference>
<dbReference type="Proteomes" id="UP000192408">
    <property type="component" value="Unassembled WGS sequence"/>
</dbReference>
<accession>A0A1W1V6Y3</accession>
<dbReference type="STRING" id="1122938.SAMN05660772_01312"/>
<sequence>MSAYVIFIRDAMLDRQAYDKYLEVAAPTLAKHHGEIIVFNGEIEALEGAAADGSVVIKFPDMQSARNWYHGAEYAAVKSQRIAATEGRALLVEGIA</sequence>
<dbReference type="PANTHER" id="PTHR41521:SF4">
    <property type="entry name" value="BLR0684 PROTEIN"/>
    <property type="match status" value="1"/>
</dbReference>
<protein>
    <submittedName>
        <fullName evidence="2">Uncharacterized conserved protein, DUF1330 family</fullName>
    </submittedName>
</protein>
<dbReference type="PANTHER" id="PTHR41521">
    <property type="match status" value="1"/>
</dbReference>
<reference evidence="3" key="1">
    <citation type="submission" date="2017-04" db="EMBL/GenBank/DDBJ databases">
        <authorList>
            <person name="Varghese N."/>
            <person name="Submissions S."/>
        </authorList>
    </citation>
    <scope>NUCLEOTIDE SEQUENCE [LARGE SCALE GENOMIC DNA]</scope>
    <source>
        <strain evidence="3">DSM 23072</strain>
    </source>
</reference>
<evidence type="ECO:0000259" key="1">
    <source>
        <dbReference type="Pfam" id="PF07045"/>
    </source>
</evidence>
<organism evidence="2 3">
    <name type="scientific">Pasteurella testudinis DSM 23072</name>
    <dbReference type="NCBI Taxonomy" id="1122938"/>
    <lineage>
        <taxon>Bacteria</taxon>
        <taxon>Pseudomonadati</taxon>
        <taxon>Pseudomonadota</taxon>
        <taxon>Gammaproteobacteria</taxon>
        <taxon>Pasteurellales</taxon>
        <taxon>Pasteurellaceae</taxon>
        <taxon>Pasteurella</taxon>
    </lineage>
</organism>
<keyword evidence="3" id="KW-1185">Reference proteome</keyword>
<dbReference type="Pfam" id="PF07045">
    <property type="entry name" value="DUF1330"/>
    <property type="match status" value="1"/>
</dbReference>
<dbReference type="SUPFAM" id="SSF54909">
    <property type="entry name" value="Dimeric alpha+beta barrel"/>
    <property type="match status" value="1"/>
</dbReference>
<gene>
    <name evidence="2" type="ORF">SAMN05660772_01312</name>
</gene>